<dbReference type="AlphaFoldDB" id="A0A1M5LD44"/>
<evidence type="ECO:0000313" key="2">
    <source>
        <dbReference type="Proteomes" id="UP000184020"/>
    </source>
</evidence>
<evidence type="ECO:0000313" key="1">
    <source>
        <dbReference type="EMBL" id="SHG62947.1"/>
    </source>
</evidence>
<reference evidence="2" key="1">
    <citation type="submission" date="2016-11" db="EMBL/GenBank/DDBJ databases">
        <authorList>
            <person name="Varghese N."/>
            <person name="Submissions S."/>
        </authorList>
    </citation>
    <scope>NUCLEOTIDE SEQUENCE [LARGE SCALE GENOMIC DNA]</scope>
    <source>
        <strain evidence="2">DSM 17659</strain>
    </source>
</reference>
<keyword evidence="2" id="KW-1185">Reference proteome</keyword>
<proteinExistence type="predicted"/>
<organism evidence="1 2">
    <name type="scientific">Flavobacterium micromati</name>
    <dbReference type="NCBI Taxonomy" id="229205"/>
    <lineage>
        <taxon>Bacteria</taxon>
        <taxon>Pseudomonadati</taxon>
        <taxon>Bacteroidota</taxon>
        <taxon>Flavobacteriia</taxon>
        <taxon>Flavobacteriales</taxon>
        <taxon>Flavobacteriaceae</taxon>
        <taxon>Flavobacterium</taxon>
    </lineage>
</organism>
<protein>
    <submittedName>
        <fullName evidence="1">Uncharacterized protein</fullName>
    </submittedName>
</protein>
<gene>
    <name evidence="1" type="ORF">SAMN05444372_10828</name>
</gene>
<dbReference type="Proteomes" id="UP000184020">
    <property type="component" value="Unassembled WGS sequence"/>
</dbReference>
<sequence length="150" mass="17323">MKKNVQIVLTVDAEKLYHMKNYNQDDIDSYCTMTDDNDGKTDNGKVQDFLSNVYLSKSVEWVGASSNKDYDVAIDRIVYDFDLNDPADIYFLEDDEKIYGTGGNHSKVVATVKDQQEIVDTQNIYKINFSIYHKKERKEFLVDPKLKANT</sequence>
<dbReference type="STRING" id="229205.SAMN05444372_10828"/>
<dbReference type="RefSeq" id="WP_073019591.1">
    <property type="nucleotide sequence ID" value="NZ_FQWF01000008.1"/>
</dbReference>
<accession>A0A1M5LD44</accession>
<dbReference type="OrthoDB" id="1354019at2"/>
<dbReference type="EMBL" id="FQWF01000008">
    <property type="protein sequence ID" value="SHG62947.1"/>
    <property type="molecule type" value="Genomic_DNA"/>
</dbReference>
<name>A0A1M5LD44_9FLAO</name>